<feature type="transmembrane region" description="Helical" evidence="7">
    <location>
        <begin position="14"/>
        <end position="38"/>
    </location>
</feature>
<evidence type="ECO:0000256" key="4">
    <source>
        <dbReference type="ARBA" id="ARBA00022692"/>
    </source>
</evidence>
<evidence type="ECO:0000313" key="10">
    <source>
        <dbReference type="Proteomes" id="UP001157114"/>
    </source>
</evidence>
<feature type="domain" description="ABC transmembrane type-1" evidence="8">
    <location>
        <begin position="78"/>
        <end position="282"/>
    </location>
</feature>
<keyword evidence="6 7" id="KW-0472">Membrane</keyword>
<keyword evidence="2" id="KW-0813">Transport</keyword>
<evidence type="ECO:0000256" key="2">
    <source>
        <dbReference type="ARBA" id="ARBA00022448"/>
    </source>
</evidence>
<dbReference type="PROSITE" id="PS50928">
    <property type="entry name" value="ABC_TM1"/>
    <property type="match status" value="1"/>
</dbReference>
<feature type="transmembrane region" description="Helical" evidence="7">
    <location>
        <begin position="264"/>
        <end position="284"/>
    </location>
</feature>
<feature type="transmembrane region" description="Helical" evidence="7">
    <location>
        <begin position="144"/>
        <end position="165"/>
    </location>
</feature>
<keyword evidence="10" id="KW-1185">Reference proteome</keyword>
<dbReference type="SUPFAM" id="SSF161098">
    <property type="entry name" value="MetI-like"/>
    <property type="match status" value="1"/>
</dbReference>
<evidence type="ECO:0000256" key="6">
    <source>
        <dbReference type="ARBA" id="ARBA00023136"/>
    </source>
</evidence>
<sequence length="299" mass="33549">MQKAIIRESLPDRIFLLFIYLMLILILISVAYPLIFVISSSFSSSSAVIGGKVWLWPVNPTLNGYEAIYNYPEILKGFLNSVFYTVLAVLITVSLTVLMAFPLSRPNLPGKGIWMYALLFAMIFNGGLIPFYLVVRDLHMINTIWSLLIPGGLNIFSVLVAKTFFQNGIPGELYDSAQVDGCNDFRFLGIIALPLSKPILAVLVLWAAVGQWNSYFNAMIFLNNPDLFPLQLILRKILILNNVEMTSMTLSPELLLKFEDMKNLLKYALIVITSVPMLLLYPFAQKYFVQGAMIGSIKG</sequence>
<evidence type="ECO:0000313" key="9">
    <source>
        <dbReference type="EMBL" id="GLX68428.1"/>
    </source>
</evidence>
<feature type="transmembrane region" description="Helical" evidence="7">
    <location>
        <begin position="185"/>
        <end position="209"/>
    </location>
</feature>
<feature type="transmembrane region" description="Helical" evidence="7">
    <location>
        <begin position="82"/>
        <end position="101"/>
    </location>
</feature>
<dbReference type="PANTHER" id="PTHR43744:SF9">
    <property type="entry name" value="POLYGALACTURONAN_RHAMNOGALACTURONAN TRANSPORT SYSTEM PERMEASE PROTEIN YTCP"/>
    <property type="match status" value="1"/>
</dbReference>
<gene>
    <name evidence="9" type="ORF">MU1_27730</name>
</gene>
<protein>
    <submittedName>
        <fullName evidence="9">Sugar ABC transporter permease</fullName>
    </submittedName>
</protein>
<keyword evidence="4 7" id="KW-0812">Transmembrane</keyword>
<dbReference type="EMBL" id="BSSQ01000011">
    <property type="protein sequence ID" value="GLX68428.1"/>
    <property type="molecule type" value="Genomic_DNA"/>
</dbReference>
<dbReference type="InterPro" id="IPR000515">
    <property type="entry name" value="MetI-like"/>
</dbReference>
<comment type="caution">
    <text evidence="9">The sequence shown here is derived from an EMBL/GenBank/DDBJ whole genome shotgun (WGS) entry which is preliminary data.</text>
</comment>
<keyword evidence="5 7" id="KW-1133">Transmembrane helix</keyword>
<name>A0ABQ6GC24_9BACL</name>
<keyword evidence="3" id="KW-1003">Cell membrane</keyword>
<evidence type="ECO:0000256" key="1">
    <source>
        <dbReference type="ARBA" id="ARBA00004651"/>
    </source>
</evidence>
<evidence type="ECO:0000256" key="3">
    <source>
        <dbReference type="ARBA" id="ARBA00022475"/>
    </source>
</evidence>
<dbReference type="Proteomes" id="UP001157114">
    <property type="component" value="Unassembled WGS sequence"/>
</dbReference>
<comment type="subcellular location">
    <subcellularLocation>
        <location evidence="1">Cell membrane</location>
        <topology evidence="1">Multi-pass membrane protein</topology>
    </subcellularLocation>
</comment>
<dbReference type="PANTHER" id="PTHR43744">
    <property type="entry name" value="ABC TRANSPORTER PERMEASE PROTEIN MG189-RELATED-RELATED"/>
    <property type="match status" value="1"/>
</dbReference>
<dbReference type="Gene3D" id="1.10.3720.10">
    <property type="entry name" value="MetI-like"/>
    <property type="match status" value="1"/>
</dbReference>
<evidence type="ECO:0000259" key="8">
    <source>
        <dbReference type="PROSITE" id="PS50928"/>
    </source>
</evidence>
<evidence type="ECO:0000256" key="7">
    <source>
        <dbReference type="SAM" id="Phobius"/>
    </source>
</evidence>
<feature type="transmembrane region" description="Helical" evidence="7">
    <location>
        <begin position="113"/>
        <end position="132"/>
    </location>
</feature>
<organism evidence="9 10">
    <name type="scientific">Paenibacillus glycanilyticus</name>
    <dbReference type="NCBI Taxonomy" id="126569"/>
    <lineage>
        <taxon>Bacteria</taxon>
        <taxon>Bacillati</taxon>
        <taxon>Bacillota</taxon>
        <taxon>Bacilli</taxon>
        <taxon>Bacillales</taxon>
        <taxon>Paenibacillaceae</taxon>
        <taxon>Paenibacillus</taxon>
    </lineage>
</organism>
<accession>A0ABQ6GC24</accession>
<dbReference type="InterPro" id="IPR035906">
    <property type="entry name" value="MetI-like_sf"/>
</dbReference>
<evidence type="ECO:0000256" key="5">
    <source>
        <dbReference type="ARBA" id="ARBA00022989"/>
    </source>
</evidence>
<dbReference type="CDD" id="cd06261">
    <property type="entry name" value="TM_PBP2"/>
    <property type="match status" value="1"/>
</dbReference>
<dbReference type="RefSeq" id="WP_284239160.1">
    <property type="nucleotide sequence ID" value="NZ_BSSQ01000011.1"/>
</dbReference>
<reference evidence="9 10" key="1">
    <citation type="submission" date="2023-03" db="EMBL/GenBank/DDBJ databases">
        <title>Draft genome sequence of the bacteria which degrade cell wall of Tricholomamatutake.</title>
        <authorList>
            <person name="Konishi Y."/>
            <person name="Fukuta Y."/>
            <person name="Shirasaka N."/>
        </authorList>
    </citation>
    <scope>NUCLEOTIDE SEQUENCE [LARGE SCALE GENOMIC DNA]</scope>
    <source>
        <strain evidence="10">mu1</strain>
    </source>
</reference>
<proteinExistence type="predicted"/>